<feature type="region of interest" description="Disordered" evidence="1">
    <location>
        <begin position="44"/>
        <end position="103"/>
    </location>
</feature>
<feature type="compositionally biased region" description="Basic and acidic residues" evidence="1">
    <location>
        <begin position="210"/>
        <end position="219"/>
    </location>
</feature>
<protein>
    <submittedName>
        <fullName evidence="2">Uncharacterized protein</fullName>
    </submittedName>
</protein>
<comment type="caution">
    <text evidence="2">The sequence shown here is derived from an EMBL/GenBank/DDBJ whole genome shotgun (WGS) entry which is preliminary data.</text>
</comment>
<accession>A0AA88H616</accession>
<feature type="compositionally biased region" description="Basic and acidic residues" evidence="1">
    <location>
        <begin position="242"/>
        <end position="260"/>
    </location>
</feature>
<feature type="compositionally biased region" description="Basic and acidic residues" evidence="1">
    <location>
        <begin position="225"/>
        <end position="235"/>
    </location>
</feature>
<dbReference type="AlphaFoldDB" id="A0AA88H616"/>
<name>A0AA88H616_ARTSF</name>
<evidence type="ECO:0000313" key="2">
    <source>
        <dbReference type="EMBL" id="KAK2705443.1"/>
    </source>
</evidence>
<feature type="compositionally biased region" description="Polar residues" evidence="1">
    <location>
        <begin position="194"/>
        <end position="207"/>
    </location>
</feature>
<feature type="compositionally biased region" description="Basic and acidic residues" evidence="1">
    <location>
        <begin position="268"/>
        <end position="278"/>
    </location>
</feature>
<gene>
    <name evidence="2" type="ORF">QYM36_015731</name>
</gene>
<keyword evidence="3" id="KW-1185">Reference proteome</keyword>
<feature type="compositionally biased region" description="Basic and acidic residues" evidence="1">
    <location>
        <begin position="50"/>
        <end position="75"/>
    </location>
</feature>
<organism evidence="2 3">
    <name type="scientific">Artemia franciscana</name>
    <name type="common">Brine shrimp</name>
    <name type="synonym">Artemia sanfranciscana</name>
    <dbReference type="NCBI Taxonomy" id="6661"/>
    <lineage>
        <taxon>Eukaryota</taxon>
        <taxon>Metazoa</taxon>
        <taxon>Ecdysozoa</taxon>
        <taxon>Arthropoda</taxon>
        <taxon>Crustacea</taxon>
        <taxon>Branchiopoda</taxon>
        <taxon>Anostraca</taxon>
        <taxon>Artemiidae</taxon>
        <taxon>Artemia</taxon>
    </lineage>
</organism>
<dbReference type="Proteomes" id="UP001187531">
    <property type="component" value="Unassembled WGS sequence"/>
</dbReference>
<proteinExistence type="predicted"/>
<dbReference type="EMBL" id="JAVRJZ010000020">
    <property type="protein sequence ID" value="KAK2705443.1"/>
    <property type="molecule type" value="Genomic_DNA"/>
</dbReference>
<evidence type="ECO:0000313" key="3">
    <source>
        <dbReference type="Proteomes" id="UP001187531"/>
    </source>
</evidence>
<sequence>MEREETQILTEVECDATNLCEESVESTGARNAVEQDINTLDKQIALPNKRYSENVDKQQNDVSHSAEKDGESTERTKRRRRQRKRTNKPSCVDSNTDKAPDRTGNVETCILKEVKRDVIVGGHPCIETVHRAGAQNVIDQQDQENLVKTNPRKNLESLPERKHNAENAINLYRGRGVTNSDTCGRGYMRGMNRSLGQSFNSNKNRGSTYDGDRSRRGSDFNRGGRISDYRGRGRADFNGGRGRSDDRGRGMSEFNSDRGRPSFNRGHGRSEFGRDSEIKYFNSGSRRPYFNRGKGRRSSYVANGGNASYAQSNTELKGDSYDAKANNCAYRDRENGEFNRGRTSSYTRNVTAEIQRKYEEVLTSWQNFQRGRGNSYNRIKGE</sequence>
<feature type="compositionally biased region" description="Basic residues" evidence="1">
    <location>
        <begin position="76"/>
        <end position="87"/>
    </location>
</feature>
<feature type="region of interest" description="Disordered" evidence="1">
    <location>
        <begin position="188"/>
        <end position="306"/>
    </location>
</feature>
<reference evidence="2" key="1">
    <citation type="submission" date="2023-07" db="EMBL/GenBank/DDBJ databases">
        <title>Chromosome-level genome assembly of Artemia franciscana.</title>
        <authorList>
            <person name="Jo E."/>
        </authorList>
    </citation>
    <scope>NUCLEOTIDE SEQUENCE</scope>
    <source>
        <tissue evidence="2">Whole body</tissue>
    </source>
</reference>
<evidence type="ECO:0000256" key="1">
    <source>
        <dbReference type="SAM" id="MobiDB-lite"/>
    </source>
</evidence>